<feature type="compositionally biased region" description="Basic and acidic residues" evidence="1">
    <location>
        <begin position="32"/>
        <end position="41"/>
    </location>
</feature>
<evidence type="ECO:0000313" key="3">
    <source>
        <dbReference type="Proteomes" id="UP000233551"/>
    </source>
</evidence>
<evidence type="ECO:0000313" key="2">
    <source>
        <dbReference type="EMBL" id="PKI62228.1"/>
    </source>
</evidence>
<feature type="compositionally biased region" description="Basic residues" evidence="1">
    <location>
        <begin position="42"/>
        <end position="52"/>
    </location>
</feature>
<comment type="caution">
    <text evidence="2">The sequence shown here is derived from an EMBL/GenBank/DDBJ whole genome shotgun (WGS) entry which is preliminary data.</text>
</comment>
<protein>
    <submittedName>
        <fullName evidence="2">Uncharacterized protein</fullName>
    </submittedName>
</protein>
<dbReference type="EMBL" id="PGOL01000983">
    <property type="protein sequence ID" value="PKI62228.1"/>
    <property type="molecule type" value="Genomic_DNA"/>
</dbReference>
<organism evidence="2 3">
    <name type="scientific">Punica granatum</name>
    <name type="common">Pomegranate</name>
    <dbReference type="NCBI Taxonomy" id="22663"/>
    <lineage>
        <taxon>Eukaryota</taxon>
        <taxon>Viridiplantae</taxon>
        <taxon>Streptophyta</taxon>
        <taxon>Embryophyta</taxon>
        <taxon>Tracheophyta</taxon>
        <taxon>Spermatophyta</taxon>
        <taxon>Magnoliopsida</taxon>
        <taxon>eudicotyledons</taxon>
        <taxon>Gunneridae</taxon>
        <taxon>Pentapetalae</taxon>
        <taxon>rosids</taxon>
        <taxon>malvids</taxon>
        <taxon>Myrtales</taxon>
        <taxon>Lythraceae</taxon>
        <taxon>Punica</taxon>
    </lineage>
</organism>
<proteinExistence type="predicted"/>
<dbReference type="Proteomes" id="UP000233551">
    <property type="component" value="Unassembled WGS sequence"/>
</dbReference>
<sequence>MEIDGQFPLPITGPLSLLRCFAVQFWGFENSKMERPCGRERKRERRRRRGETKKKNGGCEEREREGGKRRTKVGEGTMTKVPPVWVCLKAGPDRTGDEPMPTRTRHSDGLAVGPSPGLTR</sequence>
<feature type="region of interest" description="Disordered" evidence="1">
    <location>
        <begin position="32"/>
        <end position="120"/>
    </location>
</feature>
<name>A0A2I0K0Z6_PUNGR</name>
<gene>
    <name evidence="2" type="ORF">CRG98_017362</name>
</gene>
<reference evidence="2 3" key="1">
    <citation type="submission" date="2017-11" db="EMBL/GenBank/DDBJ databases">
        <title>De-novo sequencing of pomegranate (Punica granatum L.) genome.</title>
        <authorList>
            <person name="Akparov Z."/>
            <person name="Amiraslanov A."/>
            <person name="Hajiyeva S."/>
            <person name="Abbasov M."/>
            <person name="Kaur K."/>
            <person name="Hamwieh A."/>
            <person name="Solovyev V."/>
            <person name="Salamov A."/>
            <person name="Braich B."/>
            <person name="Kosarev P."/>
            <person name="Mahmoud A."/>
            <person name="Hajiyev E."/>
            <person name="Babayeva S."/>
            <person name="Izzatullayeva V."/>
            <person name="Mammadov A."/>
            <person name="Mammadov A."/>
            <person name="Sharifova S."/>
            <person name="Ojaghi J."/>
            <person name="Eynullazada K."/>
            <person name="Bayramov B."/>
            <person name="Abdulazimova A."/>
            <person name="Shahmuradov I."/>
        </authorList>
    </citation>
    <scope>NUCLEOTIDE SEQUENCE [LARGE SCALE GENOMIC DNA]</scope>
    <source>
        <strain evidence="3">cv. AG2017</strain>
        <tissue evidence="2">Leaf</tissue>
    </source>
</reference>
<accession>A0A2I0K0Z6</accession>
<evidence type="ECO:0000256" key="1">
    <source>
        <dbReference type="SAM" id="MobiDB-lite"/>
    </source>
</evidence>
<keyword evidence="3" id="KW-1185">Reference proteome</keyword>
<dbReference type="AlphaFoldDB" id="A0A2I0K0Z6"/>
<feature type="compositionally biased region" description="Basic and acidic residues" evidence="1">
    <location>
        <begin position="53"/>
        <end position="68"/>
    </location>
</feature>